<comment type="caution">
    <text evidence="1">The sequence shown here is derived from an EMBL/GenBank/DDBJ whole genome shotgun (WGS) entry which is preliminary data.</text>
</comment>
<gene>
    <name evidence="1" type="primary">ykgA</name>
    <name evidence="1" type="ORF">GCM10011391_09790</name>
</gene>
<organism evidence="1 2">
    <name type="scientific">Pullulanibacillus camelliae</name>
    <dbReference type="NCBI Taxonomy" id="1707096"/>
    <lineage>
        <taxon>Bacteria</taxon>
        <taxon>Bacillati</taxon>
        <taxon>Bacillota</taxon>
        <taxon>Bacilli</taxon>
        <taxon>Bacillales</taxon>
        <taxon>Sporolactobacillaceae</taxon>
        <taxon>Pullulanibacillus</taxon>
    </lineage>
</organism>
<dbReference type="Proteomes" id="UP000628775">
    <property type="component" value="Unassembled WGS sequence"/>
</dbReference>
<accession>A0A8J2YFM4</accession>
<dbReference type="RefSeq" id="WP_188689983.1">
    <property type="nucleotide sequence ID" value="NZ_BMIR01000003.1"/>
</dbReference>
<protein>
    <recommendedName>
        <fullName evidence="3">N-dimethylarginine dimethylaminohydrolase</fullName>
    </recommendedName>
</protein>
<proteinExistence type="predicted"/>
<dbReference type="GO" id="GO:0016990">
    <property type="term" value="F:arginine deiminase activity"/>
    <property type="evidence" value="ECO:0007669"/>
    <property type="project" value="TreeGrafter"/>
</dbReference>
<dbReference type="Pfam" id="PF19420">
    <property type="entry name" value="DDAH_eukar"/>
    <property type="match status" value="1"/>
</dbReference>
<reference evidence="1" key="1">
    <citation type="journal article" date="2014" name="Int. J. Syst. Evol. Microbiol.">
        <title>Complete genome sequence of Corynebacterium casei LMG S-19264T (=DSM 44701T), isolated from a smear-ripened cheese.</title>
        <authorList>
            <consortium name="US DOE Joint Genome Institute (JGI-PGF)"/>
            <person name="Walter F."/>
            <person name="Albersmeier A."/>
            <person name="Kalinowski J."/>
            <person name="Ruckert C."/>
        </authorList>
    </citation>
    <scope>NUCLEOTIDE SEQUENCE</scope>
    <source>
        <strain evidence="1">CGMCC 1.15371</strain>
    </source>
</reference>
<dbReference type="SUPFAM" id="SSF55909">
    <property type="entry name" value="Pentein"/>
    <property type="match status" value="1"/>
</dbReference>
<name>A0A8J2YFM4_9BACL</name>
<evidence type="ECO:0000313" key="2">
    <source>
        <dbReference type="Proteomes" id="UP000628775"/>
    </source>
</evidence>
<dbReference type="GO" id="GO:0019546">
    <property type="term" value="P:L-arginine deiminase pathway"/>
    <property type="evidence" value="ECO:0007669"/>
    <property type="project" value="TreeGrafter"/>
</dbReference>
<dbReference type="AlphaFoldDB" id="A0A8J2YFM4"/>
<dbReference type="PANTHER" id="PTHR47271:SF2">
    <property type="entry name" value="ARGININE DEIMINASE"/>
    <property type="match status" value="1"/>
</dbReference>
<reference evidence="1" key="2">
    <citation type="submission" date="2020-09" db="EMBL/GenBank/DDBJ databases">
        <authorList>
            <person name="Sun Q."/>
            <person name="Zhou Y."/>
        </authorList>
    </citation>
    <scope>NUCLEOTIDE SEQUENCE</scope>
    <source>
        <strain evidence="1">CGMCC 1.15371</strain>
    </source>
</reference>
<evidence type="ECO:0000313" key="1">
    <source>
        <dbReference type="EMBL" id="GGE33181.1"/>
    </source>
</evidence>
<evidence type="ECO:0008006" key="3">
    <source>
        <dbReference type="Google" id="ProtNLM"/>
    </source>
</evidence>
<dbReference type="Gene3D" id="3.75.10.10">
    <property type="entry name" value="L-arginine/glycine Amidinotransferase, Chain A"/>
    <property type="match status" value="1"/>
</dbReference>
<sequence length="286" mass="32478">MASQPMTKSYCFSEYDPLQQVIVCSPQHMTIRDVINDTQEHFLDEGINVGRAIQQHTAFINTLRQYGITVHLLPYYKKFPEQVFTRDIGFTIGPTIFVAEMASKVRQGEENILKEWLEDEAISYYNLIGERIEGGDVIVDKETIYIGLSQRTTRRAVEHLQTLLTQFKVIAIPFKARYLHLDCVFNVISPDVALVFPEALTQENMALFASKYELIEVTKEEQFTLGTNVLAIGNNRILSLPVNKQVNKALRARGFEVIEINLSEIIKSGGSFRCCTLPIIRGSDNP</sequence>
<keyword evidence="2" id="KW-1185">Reference proteome</keyword>
<dbReference type="EMBL" id="BMIR01000003">
    <property type="protein sequence ID" value="GGE33181.1"/>
    <property type="molecule type" value="Genomic_DNA"/>
</dbReference>
<dbReference type="PANTHER" id="PTHR47271">
    <property type="entry name" value="ARGININE DEIMINASE"/>
    <property type="match status" value="1"/>
</dbReference>